<sequence>MAASYYVTRLGFQPVAYKGLETGSRKYAGHVVQQNDITLLFISAYEPNETELGSYLAKHGDEIKDVAFAVDNLENIVNTAKARGAKVVKNIWEESDDDGTVRLAIIQTFGENTHTFIDRSKYKGLFLPGYVPCGPDALGMKLFWSVDDKDVQTKYSSLRSTIMSNWEENIKVINLKERGMEFLQVPDSYYKMLKDNLKTCNIDIQEDLNVLQELKILVDYDENGYLLQIFTKNMQDRPTLFIELIQRRNHNGFGAANFRALFEAIEMEQAKRGNLN</sequence>
<dbReference type="GO" id="GO:0006572">
    <property type="term" value="P:L-tyrosine catabolic process"/>
    <property type="evidence" value="ECO:0007669"/>
    <property type="project" value="UniProtKB-KW"/>
</dbReference>
<evidence type="ECO:0000256" key="4">
    <source>
        <dbReference type="ARBA" id="ARBA00022878"/>
    </source>
</evidence>
<evidence type="ECO:0000313" key="7">
    <source>
        <dbReference type="Proteomes" id="UP001154078"/>
    </source>
</evidence>
<keyword evidence="7" id="KW-1185">Reference proteome</keyword>
<keyword evidence="4" id="KW-0828">Tyrosine catabolism</keyword>
<dbReference type="EMBL" id="OV121134">
    <property type="protein sequence ID" value="CAH0553146.1"/>
    <property type="molecule type" value="Genomic_DNA"/>
</dbReference>
<dbReference type="InterPro" id="IPR005956">
    <property type="entry name" value="4OHPhenylPyrv_dOase"/>
</dbReference>
<dbReference type="InterPro" id="IPR041736">
    <property type="entry name" value="4OHPhenylPyrv_dOase_N"/>
</dbReference>
<accession>A0A9P0FH40</accession>
<dbReference type="EC" id="1.13.11.27" evidence="2"/>
<protein>
    <recommendedName>
        <fullName evidence="2">4-hydroxyphenylpyruvate dioxygenase</fullName>
        <ecNumber evidence="2">1.13.11.27</ecNumber>
    </recommendedName>
</protein>
<reference evidence="6" key="1">
    <citation type="submission" date="2021-12" db="EMBL/GenBank/DDBJ databases">
        <authorList>
            <person name="King R."/>
        </authorList>
    </citation>
    <scope>NUCLEOTIDE SEQUENCE</scope>
</reference>
<evidence type="ECO:0000256" key="3">
    <source>
        <dbReference type="ARBA" id="ARBA00022723"/>
    </source>
</evidence>
<comment type="pathway">
    <text evidence="1">Amino-acid degradation; L-phenylalanine degradation; acetoacetate and fumarate from L-phenylalanine: step 3/6.</text>
</comment>
<proteinExistence type="predicted"/>
<dbReference type="GO" id="GO:0046872">
    <property type="term" value="F:metal ion binding"/>
    <property type="evidence" value="ECO:0007669"/>
    <property type="project" value="UniProtKB-KW"/>
</dbReference>
<name>A0A9P0FH40_BRAAE</name>
<dbReference type="AlphaFoldDB" id="A0A9P0FH40"/>
<evidence type="ECO:0000256" key="2">
    <source>
        <dbReference type="ARBA" id="ARBA00013222"/>
    </source>
</evidence>
<organism evidence="6 7">
    <name type="scientific">Brassicogethes aeneus</name>
    <name type="common">Rape pollen beetle</name>
    <name type="synonym">Meligethes aeneus</name>
    <dbReference type="NCBI Taxonomy" id="1431903"/>
    <lineage>
        <taxon>Eukaryota</taxon>
        <taxon>Metazoa</taxon>
        <taxon>Ecdysozoa</taxon>
        <taxon>Arthropoda</taxon>
        <taxon>Hexapoda</taxon>
        <taxon>Insecta</taxon>
        <taxon>Pterygota</taxon>
        <taxon>Neoptera</taxon>
        <taxon>Endopterygota</taxon>
        <taxon>Coleoptera</taxon>
        <taxon>Polyphaga</taxon>
        <taxon>Cucujiformia</taxon>
        <taxon>Nitidulidae</taxon>
        <taxon>Meligethinae</taxon>
        <taxon>Brassicogethes</taxon>
    </lineage>
</organism>
<dbReference type="InterPro" id="IPR029068">
    <property type="entry name" value="Glyas_Bleomycin-R_OHBP_Dase"/>
</dbReference>
<dbReference type="Gene3D" id="3.10.180.10">
    <property type="entry name" value="2,3-Dihydroxybiphenyl 1,2-Dioxygenase, domain 1"/>
    <property type="match status" value="2"/>
</dbReference>
<evidence type="ECO:0000256" key="1">
    <source>
        <dbReference type="ARBA" id="ARBA00005162"/>
    </source>
</evidence>
<evidence type="ECO:0000313" key="6">
    <source>
        <dbReference type="EMBL" id="CAH0553146.1"/>
    </source>
</evidence>
<keyword evidence="3" id="KW-0479">Metal-binding</keyword>
<dbReference type="GO" id="GO:0003868">
    <property type="term" value="F:4-hydroxyphenylpyruvate dioxygenase activity"/>
    <property type="evidence" value="ECO:0007669"/>
    <property type="project" value="UniProtKB-EC"/>
</dbReference>
<keyword evidence="5" id="KW-0585">Phenylalanine catabolism</keyword>
<dbReference type="CDD" id="cd08342">
    <property type="entry name" value="HPPD_N_like"/>
    <property type="match status" value="1"/>
</dbReference>
<gene>
    <name evidence="6" type="ORF">MELIAE_LOCUS5231</name>
</gene>
<dbReference type="Proteomes" id="UP001154078">
    <property type="component" value="Chromosome 3"/>
</dbReference>
<dbReference type="PANTHER" id="PTHR11959:SF1">
    <property type="entry name" value="4-HYDROXYPHENYLPYRUVATE DIOXYGENASE"/>
    <property type="match status" value="1"/>
</dbReference>
<dbReference type="PANTHER" id="PTHR11959">
    <property type="entry name" value="4-HYDROXYPHENYLPYRUVATE DIOXYGENASE"/>
    <property type="match status" value="1"/>
</dbReference>
<dbReference type="SUPFAM" id="SSF54593">
    <property type="entry name" value="Glyoxalase/Bleomycin resistance protein/Dihydroxybiphenyl dioxygenase"/>
    <property type="match status" value="1"/>
</dbReference>
<evidence type="ECO:0000256" key="5">
    <source>
        <dbReference type="ARBA" id="ARBA00023232"/>
    </source>
</evidence>
<dbReference type="OrthoDB" id="414569at2759"/>
<dbReference type="GO" id="GO:0006559">
    <property type="term" value="P:L-phenylalanine catabolic process"/>
    <property type="evidence" value="ECO:0007669"/>
    <property type="project" value="UniProtKB-KW"/>
</dbReference>